<keyword evidence="5" id="KW-0472">Membrane</keyword>
<feature type="non-terminal residue" evidence="7">
    <location>
        <position position="1"/>
    </location>
</feature>
<keyword evidence="1" id="KW-0378">Hydrolase</keyword>
<dbReference type="GO" id="GO:0046486">
    <property type="term" value="P:glycerolipid metabolic process"/>
    <property type="evidence" value="ECO:0007669"/>
    <property type="project" value="UniProtKB-ARBA"/>
</dbReference>
<dbReference type="GO" id="GO:0016020">
    <property type="term" value="C:membrane"/>
    <property type="evidence" value="ECO:0007669"/>
    <property type="project" value="TreeGrafter"/>
</dbReference>
<keyword evidence="8" id="KW-1185">Reference proteome</keyword>
<evidence type="ECO:0000256" key="4">
    <source>
        <dbReference type="PROSITE-ProRule" id="PRU01161"/>
    </source>
</evidence>
<dbReference type="InterPro" id="IPR016035">
    <property type="entry name" value="Acyl_Trfase/lysoPLipase"/>
</dbReference>
<dbReference type="OrthoDB" id="1658288at2759"/>
<reference evidence="7 8" key="1">
    <citation type="submission" date="2014-04" db="EMBL/GenBank/DDBJ databases">
        <authorList>
            <consortium name="DOE Joint Genome Institute"/>
            <person name="Kuo A."/>
            <person name="Zuccaro A."/>
            <person name="Kohler A."/>
            <person name="Nagy L.G."/>
            <person name="Floudas D."/>
            <person name="Copeland A."/>
            <person name="Barry K.W."/>
            <person name="Cichocki N."/>
            <person name="Veneault-Fourrey C."/>
            <person name="LaButti K."/>
            <person name="Lindquist E.A."/>
            <person name="Lipzen A."/>
            <person name="Lundell T."/>
            <person name="Morin E."/>
            <person name="Murat C."/>
            <person name="Sun H."/>
            <person name="Tunlid A."/>
            <person name="Henrissat B."/>
            <person name="Grigoriev I.V."/>
            <person name="Hibbett D.S."/>
            <person name="Martin F."/>
            <person name="Nordberg H.P."/>
            <person name="Cantor M.N."/>
            <person name="Hua S.X."/>
        </authorList>
    </citation>
    <scope>NUCLEOTIDE SEQUENCE [LARGE SCALE GENOMIC DNA]</scope>
    <source>
        <strain evidence="7 8">MAFF 305830</strain>
    </source>
</reference>
<dbReference type="PANTHER" id="PTHR24185">
    <property type="entry name" value="CALCIUM-INDEPENDENT PHOSPHOLIPASE A2-GAMMA"/>
    <property type="match status" value="1"/>
</dbReference>
<keyword evidence="3" id="KW-0443">Lipid metabolism</keyword>
<dbReference type="Gene3D" id="3.40.1090.10">
    <property type="entry name" value="Cytosolic phospholipase A2 catalytic domain"/>
    <property type="match status" value="1"/>
</dbReference>
<evidence type="ECO:0000256" key="1">
    <source>
        <dbReference type="ARBA" id="ARBA00022801"/>
    </source>
</evidence>
<proteinExistence type="predicted"/>
<gene>
    <name evidence="7" type="ORF">M408DRAFT_39468</name>
</gene>
<keyword evidence="5" id="KW-0812">Transmembrane</keyword>
<evidence type="ECO:0000259" key="6">
    <source>
        <dbReference type="PROSITE" id="PS51635"/>
    </source>
</evidence>
<organism evidence="7 8">
    <name type="scientific">Serendipita vermifera MAFF 305830</name>
    <dbReference type="NCBI Taxonomy" id="933852"/>
    <lineage>
        <taxon>Eukaryota</taxon>
        <taxon>Fungi</taxon>
        <taxon>Dikarya</taxon>
        <taxon>Basidiomycota</taxon>
        <taxon>Agaricomycotina</taxon>
        <taxon>Agaricomycetes</taxon>
        <taxon>Sebacinales</taxon>
        <taxon>Serendipitaceae</taxon>
        <taxon>Serendipita</taxon>
    </lineage>
</organism>
<dbReference type="GO" id="GO:0047499">
    <property type="term" value="F:calcium-independent phospholipase A2 activity"/>
    <property type="evidence" value="ECO:0007669"/>
    <property type="project" value="TreeGrafter"/>
</dbReference>
<dbReference type="Pfam" id="PF01734">
    <property type="entry name" value="Patatin"/>
    <property type="match status" value="1"/>
</dbReference>
<dbReference type="SUPFAM" id="SSF52151">
    <property type="entry name" value="FabD/lysophospholipase-like"/>
    <property type="match status" value="1"/>
</dbReference>
<dbReference type="Proteomes" id="UP000054097">
    <property type="component" value="Unassembled WGS sequence"/>
</dbReference>
<dbReference type="GO" id="GO:0019369">
    <property type="term" value="P:arachidonate metabolic process"/>
    <property type="evidence" value="ECO:0007669"/>
    <property type="project" value="TreeGrafter"/>
</dbReference>
<evidence type="ECO:0000256" key="3">
    <source>
        <dbReference type="ARBA" id="ARBA00023098"/>
    </source>
</evidence>
<feature type="non-terminal residue" evidence="7">
    <location>
        <position position="233"/>
    </location>
</feature>
<dbReference type="GO" id="GO:0016042">
    <property type="term" value="P:lipid catabolic process"/>
    <property type="evidence" value="ECO:0007669"/>
    <property type="project" value="UniProtKB-KW"/>
</dbReference>
<comment type="caution">
    <text evidence="4">Lacks conserved residue(s) required for the propagation of feature annotation.</text>
</comment>
<dbReference type="PROSITE" id="PS51635">
    <property type="entry name" value="PNPLA"/>
    <property type="match status" value="1"/>
</dbReference>
<dbReference type="InterPro" id="IPR002641">
    <property type="entry name" value="PNPLA_dom"/>
</dbReference>
<dbReference type="PANTHER" id="PTHR24185:SF1">
    <property type="entry name" value="CALCIUM-INDEPENDENT PHOSPHOLIPASE A2-GAMMA"/>
    <property type="match status" value="1"/>
</dbReference>
<evidence type="ECO:0000256" key="2">
    <source>
        <dbReference type="ARBA" id="ARBA00022963"/>
    </source>
</evidence>
<name>A0A0C2X2F8_SERVB</name>
<feature type="transmembrane region" description="Helical" evidence="5">
    <location>
        <begin position="37"/>
        <end position="57"/>
    </location>
</feature>
<dbReference type="EMBL" id="KN824280">
    <property type="protein sequence ID" value="KIM32453.1"/>
    <property type="molecule type" value="Genomic_DNA"/>
</dbReference>
<reference evidence="8" key="2">
    <citation type="submission" date="2015-01" db="EMBL/GenBank/DDBJ databases">
        <title>Evolutionary Origins and Diversification of the Mycorrhizal Mutualists.</title>
        <authorList>
            <consortium name="DOE Joint Genome Institute"/>
            <consortium name="Mycorrhizal Genomics Consortium"/>
            <person name="Kohler A."/>
            <person name="Kuo A."/>
            <person name="Nagy L.G."/>
            <person name="Floudas D."/>
            <person name="Copeland A."/>
            <person name="Barry K.W."/>
            <person name="Cichocki N."/>
            <person name="Veneault-Fourrey C."/>
            <person name="LaButti K."/>
            <person name="Lindquist E.A."/>
            <person name="Lipzen A."/>
            <person name="Lundell T."/>
            <person name="Morin E."/>
            <person name="Murat C."/>
            <person name="Riley R."/>
            <person name="Ohm R."/>
            <person name="Sun H."/>
            <person name="Tunlid A."/>
            <person name="Henrissat B."/>
            <person name="Grigoriev I.V."/>
            <person name="Hibbett D.S."/>
            <person name="Martin F."/>
        </authorList>
    </citation>
    <scope>NUCLEOTIDE SEQUENCE [LARGE SCALE GENOMIC DNA]</scope>
    <source>
        <strain evidence="8">MAFF 305830</strain>
    </source>
</reference>
<feature type="domain" description="PNPLA" evidence="6">
    <location>
        <begin position="1"/>
        <end position="203"/>
    </location>
</feature>
<sequence length="233" mass="24864">DGGGPGTYSQLLIVREYMTRLAFDQGTDANELIPADYFDLMGGVGFGGLAAFMLGYLRMSVDTAIGTLLSIALLVFPTEPQENTSPDVRMKSLREALENTIKECGLPLDQKMVDKGCPAGSCKVCVNISTALYAATTANVTHPQTFRTYPSRLSKLNPSIVDALCATMATPRFFSPAKIGPPLRQQSFIGGALGANNPTRELLAEAADVFGNDRRVAQIITLGSGRPRMIALG</sequence>
<evidence type="ECO:0000313" key="8">
    <source>
        <dbReference type="Proteomes" id="UP000054097"/>
    </source>
</evidence>
<dbReference type="AlphaFoldDB" id="A0A0C2X2F8"/>
<evidence type="ECO:0000313" key="7">
    <source>
        <dbReference type="EMBL" id="KIM32453.1"/>
    </source>
</evidence>
<dbReference type="HOGENOM" id="CLU_000288_144_2_1"/>
<protein>
    <recommendedName>
        <fullName evidence="6">PNPLA domain-containing protein</fullName>
    </recommendedName>
</protein>
<dbReference type="STRING" id="933852.A0A0C2X2F8"/>
<keyword evidence="5" id="KW-1133">Transmembrane helix</keyword>
<keyword evidence="2" id="KW-0442">Lipid degradation</keyword>
<accession>A0A0C2X2F8</accession>
<evidence type="ECO:0000256" key="5">
    <source>
        <dbReference type="SAM" id="Phobius"/>
    </source>
</evidence>